<sequence>MLALSLVSMLYATSKLNQCSVYSCIGNRCEKSAGHHDLRNPLHIRCNRIVSQEKEGIGLVLVTTLLSELKHSLTLHERVHHSLL</sequence>
<evidence type="ECO:0000313" key="1">
    <source>
        <dbReference type="EMBL" id="KAJ3748133.1"/>
    </source>
</evidence>
<keyword evidence="2" id="KW-1185">Reference proteome</keyword>
<dbReference type="Proteomes" id="UP001142393">
    <property type="component" value="Unassembled WGS sequence"/>
</dbReference>
<protein>
    <submittedName>
        <fullName evidence="1">Uncharacterized protein</fullName>
    </submittedName>
</protein>
<reference evidence="1 2" key="1">
    <citation type="journal article" date="2023" name="Proc. Natl. Acad. Sci. U.S.A.">
        <title>A global phylogenomic analysis of the shiitake genus Lentinula.</title>
        <authorList>
            <person name="Sierra-Patev S."/>
            <person name="Min B."/>
            <person name="Naranjo-Ortiz M."/>
            <person name="Looney B."/>
            <person name="Konkel Z."/>
            <person name="Slot J.C."/>
            <person name="Sakamoto Y."/>
            <person name="Steenwyk J.L."/>
            <person name="Rokas A."/>
            <person name="Carro J."/>
            <person name="Camarero S."/>
            <person name="Ferreira P."/>
            <person name="Molpeceres G."/>
            <person name="Ruiz-Duenas F.J."/>
            <person name="Serrano A."/>
            <person name="Henrissat B."/>
            <person name="Drula E."/>
            <person name="Hughes K.W."/>
            <person name="Mata J.L."/>
            <person name="Ishikawa N.K."/>
            <person name="Vargas-Isla R."/>
            <person name="Ushijima S."/>
            <person name="Smith C.A."/>
            <person name="Donoghue J."/>
            <person name="Ahrendt S."/>
            <person name="Andreopoulos W."/>
            <person name="He G."/>
            <person name="LaButti K."/>
            <person name="Lipzen A."/>
            <person name="Ng V."/>
            <person name="Riley R."/>
            <person name="Sandor L."/>
            <person name="Barry K."/>
            <person name="Martinez A.T."/>
            <person name="Xiao Y."/>
            <person name="Gibbons J.G."/>
            <person name="Terashima K."/>
            <person name="Grigoriev I.V."/>
            <person name="Hibbett D."/>
        </authorList>
    </citation>
    <scope>NUCLEOTIDE SEQUENCE [LARGE SCALE GENOMIC DNA]</scope>
    <source>
        <strain evidence="1 2">TFB7810</strain>
    </source>
</reference>
<proteinExistence type="predicted"/>
<dbReference type="EMBL" id="JANVFU010000003">
    <property type="protein sequence ID" value="KAJ3748133.1"/>
    <property type="molecule type" value="Genomic_DNA"/>
</dbReference>
<evidence type="ECO:0000313" key="2">
    <source>
        <dbReference type="Proteomes" id="UP001142393"/>
    </source>
</evidence>
<organism evidence="1 2">
    <name type="scientific">Lentinula detonsa</name>
    <dbReference type="NCBI Taxonomy" id="2804962"/>
    <lineage>
        <taxon>Eukaryota</taxon>
        <taxon>Fungi</taxon>
        <taxon>Dikarya</taxon>
        <taxon>Basidiomycota</taxon>
        <taxon>Agaricomycotina</taxon>
        <taxon>Agaricomycetes</taxon>
        <taxon>Agaricomycetidae</taxon>
        <taxon>Agaricales</taxon>
        <taxon>Marasmiineae</taxon>
        <taxon>Omphalotaceae</taxon>
        <taxon>Lentinula</taxon>
    </lineage>
</organism>
<name>A0A9W8U0R2_9AGAR</name>
<comment type="caution">
    <text evidence="1">The sequence shown here is derived from an EMBL/GenBank/DDBJ whole genome shotgun (WGS) entry which is preliminary data.</text>
</comment>
<dbReference type="AlphaFoldDB" id="A0A9W8U0R2"/>
<accession>A0A9W8U0R2</accession>
<gene>
    <name evidence="1" type="ORF">DFH05DRAFT_887581</name>
</gene>